<evidence type="ECO:0000313" key="3">
    <source>
        <dbReference type="EMBL" id="MBW4659645.1"/>
    </source>
</evidence>
<dbReference type="InterPro" id="IPR039448">
    <property type="entry name" value="Beta_helix"/>
</dbReference>
<feature type="signal peptide" evidence="1">
    <location>
        <begin position="1"/>
        <end position="27"/>
    </location>
</feature>
<proteinExistence type="predicted"/>
<dbReference type="AlphaFoldDB" id="A0A951UML8"/>
<evidence type="ECO:0000313" key="4">
    <source>
        <dbReference type="Proteomes" id="UP000757435"/>
    </source>
</evidence>
<reference evidence="3" key="2">
    <citation type="journal article" date="2022" name="Microbiol. Resour. Announc.">
        <title>Metagenome Sequencing to Explore Phylogenomics of Terrestrial Cyanobacteria.</title>
        <authorList>
            <person name="Ward R.D."/>
            <person name="Stajich J.E."/>
            <person name="Johansen J.R."/>
            <person name="Huntemann M."/>
            <person name="Clum A."/>
            <person name="Foster B."/>
            <person name="Foster B."/>
            <person name="Roux S."/>
            <person name="Palaniappan K."/>
            <person name="Varghese N."/>
            <person name="Mukherjee S."/>
            <person name="Reddy T.B.K."/>
            <person name="Daum C."/>
            <person name="Copeland A."/>
            <person name="Chen I.A."/>
            <person name="Ivanova N.N."/>
            <person name="Kyrpides N.C."/>
            <person name="Shapiro N."/>
            <person name="Eloe-Fadrosh E.A."/>
            <person name="Pietrasiak N."/>
        </authorList>
    </citation>
    <scope>NUCLEOTIDE SEQUENCE</scope>
    <source>
        <strain evidence="3">UHER 2000/2452</strain>
    </source>
</reference>
<accession>A0A951UML8</accession>
<feature type="chain" id="PRO_5037100184" evidence="1">
    <location>
        <begin position="28"/>
        <end position="835"/>
    </location>
</feature>
<keyword evidence="1" id="KW-0732">Signal</keyword>
<feature type="domain" description="Right handed beta helix" evidence="2">
    <location>
        <begin position="535"/>
        <end position="696"/>
    </location>
</feature>
<dbReference type="InterPro" id="IPR006626">
    <property type="entry name" value="PbH1"/>
</dbReference>
<name>A0A951UML8_9CYAN</name>
<feature type="domain" description="Right handed beta helix" evidence="2">
    <location>
        <begin position="450"/>
        <end position="517"/>
    </location>
</feature>
<organism evidence="3 4">
    <name type="scientific">Drouetiella hepatica Uher 2000/2452</name>
    <dbReference type="NCBI Taxonomy" id="904376"/>
    <lineage>
        <taxon>Bacteria</taxon>
        <taxon>Bacillati</taxon>
        <taxon>Cyanobacteriota</taxon>
        <taxon>Cyanophyceae</taxon>
        <taxon>Oculatellales</taxon>
        <taxon>Oculatellaceae</taxon>
        <taxon>Drouetiella</taxon>
    </lineage>
</organism>
<dbReference type="SUPFAM" id="SSF51126">
    <property type="entry name" value="Pectin lyase-like"/>
    <property type="match status" value="1"/>
</dbReference>
<reference evidence="3" key="1">
    <citation type="submission" date="2021-05" db="EMBL/GenBank/DDBJ databases">
        <authorList>
            <person name="Pietrasiak N."/>
            <person name="Ward R."/>
            <person name="Stajich J.E."/>
            <person name="Kurbessoian T."/>
        </authorList>
    </citation>
    <scope>NUCLEOTIDE SEQUENCE</scope>
    <source>
        <strain evidence="3">UHER 2000/2452</strain>
    </source>
</reference>
<evidence type="ECO:0000256" key="1">
    <source>
        <dbReference type="SAM" id="SignalP"/>
    </source>
</evidence>
<dbReference type="InterPro" id="IPR011050">
    <property type="entry name" value="Pectin_lyase_fold/virulence"/>
</dbReference>
<dbReference type="InterPro" id="IPR038177">
    <property type="entry name" value="IAT_beta_sf"/>
</dbReference>
<dbReference type="EMBL" id="JAHHHD010000013">
    <property type="protein sequence ID" value="MBW4659645.1"/>
    <property type="molecule type" value="Genomic_DNA"/>
</dbReference>
<dbReference type="Gene3D" id="2.40.160.160">
    <property type="entry name" value="Inverse autotransporter, beta-domain"/>
    <property type="match status" value="1"/>
</dbReference>
<dbReference type="SMART" id="SM00710">
    <property type="entry name" value="PbH1"/>
    <property type="match status" value="10"/>
</dbReference>
<dbReference type="Pfam" id="PF13229">
    <property type="entry name" value="Beta_helix"/>
    <property type="match status" value="2"/>
</dbReference>
<dbReference type="Proteomes" id="UP000757435">
    <property type="component" value="Unassembled WGS sequence"/>
</dbReference>
<dbReference type="InterPro" id="IPR012334">
    <property type="entry name" value="Pectin_lyas_fold"/>
</dbReference>
<comment type="caution">
    <text evidence="3">The sequence shown here is derived from an EMBL/GenBank/DDBJ whole genome shotgun (WGS) entry which is preliminary data.</text>
</comment>
<sequence>MTLMKYAPFLVATGLLIAAAICPPAIAQTSETSSPESTNALDLAIPAWGGVGHTSSGAGWDGVTQFEGFIPLRQTPGENITFFEPRFLLDNNGNIGGGLLLGHRIYDFQRNRTFGGYVAFDHRQTHESSFSQLGLGLESLGEVWDFRMNGYIPLGDNRHLVDESRSDTGYSVSTQFERNLLLLSSRREQQVTRIYEAGLLSLDAEAGAKLAEWTDGDLRAFGGVYFYDAKGTDSTLGWRLRLQARPTQNLSLGLAVQDDNLFGTNIVASIGFTFPRIRPRGPITRTEEVVARLGEPIARNPNIAVDTQRDTQTTVEENVEPLKNPEEEQAYRFIHVTLGQQGGNGTFERPFGTVQEALDASVSDGNTVVYVDAGNNSTIAAFTIPDRVRVLSQAPVQLLAGLPFPGFPSAPARLPFSPVVNYRNGILVRIPLSGDRQFPNISQTGTADLVTMGDRTILSGFQVANSSVNGIAADGVENIEIRDNTIINAAERGIFLNNVYGSVVLFNNRITGSQGGVGSGQGLLIRDDVDRAVDVSIQRQQIANNRVGIEIAASGSPAEQIDPQQTVSISRTNIQGSREQGILLTADQSGNQQVAFRNGSIQSSGSEGVFARATTTGAQELTIEDSTISGSGGDGIRAQDGIQNGSSTAAQEVFLRRNRIENNAGNGITIEANEVAAQEFTIDNNVIQNNGGYGIQGTVNNVAFQEYITDPDNGSLGISNNTIANNGNQGISLTATNSGTLVADIQGNNLSNNETGSNSDIEVTATANTNDVCIVLTGNSSIDGVQFNNNISGSPALFQVGDINTLSTRNTGSITLQPDLAAFTDRPGISSCFRD</sequence>
<evidence type="ECO:0000259" key="2">
    <source>
        <dbReference type="Pfam" id="PF13229"/>
    </source>
</evidence>
<dbReference type="Gene3D" id="2.160.20.10">
    <property type="entry name" value="Single-stranded right-handed beta-helix, Pectin lyase-like"/>
    <property type="match status" value="2"/>
</dbReference>
<gene>
    <name evidence="3" type="ORF">KME15_13295</name>
</gene>
<protein>
    <submittedName>
        <fullName evidence="3">Right-handed parallel beta-helix repeat-containing protein</fullName>
    </submittedName>
</protein>